<dbReference type="OrthoDB" id="9768386at2"/>
<evidence type="ECO:0000256" key="4">
    <source>
        <dbReference type="ARBA" id="ARBA00022970"/>
    </source>
</evidence>
<feature type="chain" id="PRO_5014901174" evidence="5">
    <location>
        <begin position="23"/>
        <end position="379"/>
    </location>
</feature>
<feature type="domain" description="Leucine-binding protein" evidence="6">
    <location>
        <begin position="27"/>
        <end position="365"/>
    </location>
</feature>
<proteinExistence type="inferred from homology"/>
<dbReference type="Proteomes" id="UP000232638">
    <property type="component" value="Chromosome"/>
</dbReference>
<dbReference type="CDD" id="cd06342">
    <property type="entry name" value="PBP1_ABC_LIVBP-like"/>
    <property type="match status" value="1"/>
</dbReference>
<gene>
    <name evidence="7" type="ORF">THSYN_19440</name>
</gene>
<keyword evidence="8" id="KW-1185">Reference proteome</keyword>
<sequence length="379" mass="39761">MRSKLLIACILGASYWTAPAGAADPATVKIGCVAPLTGPQAHLGKDIENGARLAVDAINATNPRLGGQPVQFVLQVEDDAADPKTATVVAQKLVDEGVKGVVGHLNSGASIPASRIYADNDIPQISPASTAVAYTHQGFKTTYRVMANDSQQGQALGKYATKLGKRVAVIDDRTAYGQGLIDEVVKGVAAAGGEVVGREYTTDKSTDFTAILTSLKSKKPDVVVFGGMDPQAAPMIRQLRTLGMKTAFMGGDGMQSAEFLKLAGPAGEGAIGSSPGLPLAKMPGGADFRKRFNERFGKVQIYAPFAHDAAVVMIQAMLRADSTEPEKYLPELAKTRIDGVIGPIAFDDKGDLKDGPVTLYQVKKGHWEPVETVGGQAAQ</sequence>
<dbReference type="PANTHER" id="PTHR47151">
    <property type="entry name" value="LEU/ILE/VAL-BINDING ABC TRANSPORTER SUBUNIT"/>
    <property type="match status" value="1"/>
</dbReference>
<dbReference type="Pfam" id="PF13458">
    <property type="entry name" value="Peripla_BP_6"/>
    <property type="match status" value="1"/>
</dbReference>
<dbReference type="EMBL" id="CP020370">
    <property type="protein sequence ID" value="AUB82903.1"/>
    <property type="molecule type" value="Genomic_DNA"/>
</dbReference>
<dbReference type="GO" id="GO:0006865">
    <property type="term" value="P:amino acid transport"/>
    <property type="evidence" value="ECO:0007669"/>
    <property type="project" value="UniProtKB-KW"/>
</dbReference>
<name>A0A2K8UBE9_9GAMM</name>
<evidence type="ECO:0000259" key="6">
    <source>
        <dbReference type="Pfam" id="PF13458"/>
    </source>
</evidence>
<evidence type="ECO:0000256" key="5">
    <source>
        <dbReference type="SAM" id="SignalP"/>
    </source>
</evidence>
<dbReference type="Gene3D" id="3.40.50.2300">
    <property type="match status" value="2"/>
</dbReference>
<dbReference type="PANTHER" id="PTHR47151:SF2">
    <property type="entry name" value="AMINO ACID BINDING PROTEIN"/>
    <property type="match status" value="1"/>
</dbReference>
<reference evidence="7 8" key="1">
    <citation type="submission" date="2017-03" db="EMBL/GenBank/DDBJ databases">
        <title>Complete genome sequence of Candidatus 'Thiodictyon syntrophicum' sp. nov. strain Cad16T, a photolithoautotroph purple sulfur bacterium isolated from an alpine meromictic lake.</title>
        <authorList>
            <person name="Luedin S.M."/>
            <person name="Pothier J.F."/>
            <person name="Danza F."/>
            <person name="Storelli N."/>
            <person name="Wittwer M."/>
            <person name="Tonolla M."/>
        </authorList>
    </citation>
    <scope>NUCLEOTIDE SEQUENCE [LARGE SCALE GENOMIC DNA]</scope>
    <source>
        <strain evidence="7 8">Cad16T</strain>
    </source>
</reference>
<evidence type="ECO:0000313" key="7">
    <source>
        <dbReference type="EMBL" id="AUB82903.1"/>
    </source>
</evidence>
<evidence type="ECO:0000256" key="2">
    <source>
        <dbReference type="ARBA" id="ARBA00022448"/>
    </source>
</evidence>
<dbReference type="SUPFAM" id="SSF53822">
    <property type="entry name" value="Periplasmic binding protein-like I"/>
    <property type="match status" value="1"/>
</dbReference>
<dbReference type="KEGG" id="tsy:THSYN_19440"/>
<dbReference type="InterPro" id="IPR028081">
    <property type="entry name" value="Leu-bd"/>
</dbReference>
<organism evidence="7 8">
    <name type="scientific">Candidatus Thiodictyon syntrophicum</name>
    <dbReference type="NCBI Taxonomy" id="1166950"/>
    <lineage>
        <taxon>Bacteria</taxon>
        <taxon>Pseudomonadati</taxon>
        <taxon>Pseudomonadota</taxon>
        <taxon>Gammaproteobacteria</taxon>
        <taxon>Chromatiales</taxon>
        <taxon>Chromatiaceae</taxon>
        <taxon>Thiodictyon</taxon>
    </lineage>
</organism>
<evidence type="ECO:0000256" key="1">
    <source>
        <dbReference type="ARBA" id="ARBA00010062"/>
    </source>
</evidence>
<dbReference type="InterPro" id="IPR000709">
    <property type="entry name" value="Leu_Ile_Val-bd"/>
</dbReference>
<accession>A0A2K8UBE9</accession>
<keyword evidence="2" id="KW-0813">Transport</keyword>
<dbReference type="PRINTS" id="PR00337">
    <property type="entry name" value="LEUILEVALBP"/>
</dbReference>
<dbReference type="AlphaFoldDB" id="A0A2K8UBE9"/>
<keyword evidence="4" id="KW-0029">Amino-acid transport</keyword>
<dbReference type="InterPro" id="IPR028082">
    <property type="entry name" value="Peripla_BP_I"/>
</dbReference>
<protein>
    <submittedName>
        <fullName evidence="7">Branched chain amino acid ABC transporter substrate-binding protein</fullName>
    </submittedName>
</protein>
<comment type="similarity">
    <text evidence="1">Belongs to the leucine-binding protein family.</text>
</comment>
<feature type="signal peptide" evidence="5">
    <location>
        <begin position="1"/>
        <end position="22"/>
    </location>
</feature>
<evidence type="ECO:0000256" key="3">
    <source>
        <dbReference type="ARBA" id="ARBA00022729"/>
    </source>
</evidence>
<dbReference type="RefSeq" id="WP_100920607.1">
    <property type="nucleotide sequence ID" value="NZ_CP020370.1"/>
</dbReference>
<keyword evidence="3 5" id="KW-0732">Signal</keyword>
<evidence type="ECO:0000313" key="8">
    <source>
        <dbReference type="Proteomes" id="UP000232638"/>
    </source>
</evidence>